<dbReference type="InterPro" id="IPR011993">
    <property type="entry name" value="PH-like_dom_sf"/>
</dbReference>
<feature type="region of interest" description="Disordered" evidence="2">
    <location>
        <begin position="580"/>
        <end position="712"/>
    </location>
</feature>
<dbReference type="Gene3D" id="2.30.29.30">
    <property type="entry name" value="Pleckstrin-homology domain (PH domain)/Phosphotyrosine-binding domain (PTB)"/>
    <property type="match status" value="1"/>
</dbReference>
<evidence type="ECO:0000256" key="1">
    <source>
        <dbReference type="ARBA" id="ARBA00022553"/>
    </source>
</evidence>
<keyword evidence="5" id="KW-1185">Reference proteome</keyword>
<feature type="compositionally biased region" description="Polar residues" evidence="2">
    <location>
        <begin position="604"/>
        <end position="629"/>
    </location>
</feature>
<evidence type="ECO:0000259" key="3">
    <source>
        <dbReference type="PROSITE" id="PS50003"/>
    </source>
</evidence>
<dbReference type="PANTHER" id="PTHR31941">
    <property type="entry name" value="CYTOSKELETAL SIGNALING PROTEIN SLM1"/>
    <property type="match status" value="1"/>
</dbReference>
<feature type="compositionally biased region" description="Polar residues" evidence="2">
    <location>
        <begin position="870"/>
        <end position="882"/>
    </location>
</feature>
<dbReference type="AlphaFoldDB" id="A0A1E4RPL5"/>
<accession>A0A1E4RPL5</accession>
<dbReference type="EMBL" id="KV454539">
    <property type="protein sequence ID" value="ODV69213.1"/>
    <property type="molecule type" value="Genomic_DNA"/>
</dbReference>
<feature type="region of interest" description="Disordered" evidence="2">
    <location>
        <begin position="101"/>
        <end position="122"/>
    </location>
</feature>
<dbReference type="OrthoDB" id="2264563at2759"/>
<feature type="compositionally biased region" description="Low complexity" evidence="2">
    <location>
        <begin position="814"/>
        <end position="834"/>
    </location>
</feature>
<dbReference type="PROSITE" id="PS50003">
    <property type="entry name" value="PH_DOMAIN"/>
    <property type="match status" value="1"/>
</dbReference>
<dbReference type="InterPro" id="IPR001849">
    <property type="entry name" value="PH_domain"/>
</dbReference>
<feature type="compositionally biased region" description="Polar residues" evidence="2">
    <location>
        <begin position="650"/>
        <end position="661"/>
    </location>
</feature>
<dbReference type="Proteomes" id="UP000095085">
    <property type="component" value="Unassembled WGS sequence"/>
</dbReference>
<organism evidence="4 5">
    <name type="scientific">Hyphopichia burtonii NRRL Y-1933</name>
    <dbReference type="NCBI Taxonomy" id="984485"/>
    <lineage>
        <taxon>Eukaryota</taxon>
        <taxon>Fungi</taxon>
        <taxon>Dikarya</taxon>
        <taxon>Ascomycota</taxon>
        <taxon>Saccharomycotina</taxon>
        <taxon>Pichiomycetes</taxon>
        <taxon>Debaryomycetaceae</taxon>
        <taxon>Hyphopichia</taxon>
    </lineage>
</organism>
<feature type="compositionally biased region" description="Polar residues" evidence="2">
    <location>
        <begin position="674"/>
        <end position="712"/>
    </location>
</feature>
<feature type="region of interest" description="Disordered" evidence="2">
    <location>
        <begin position="866"/>
        <end position="912"/>
    </location>
</feature>
<dbReference type="InterPro" id="IPR046869">
    <property type="entry name" value="SLM1/RGC1-like_PH"/>
</dbReference>
<dbReference type="GeneID" id="30997060"/>
<protein>
    <recommendedName>
        <fullName evidence="3">PH domain-containing protein</fullName>
    </recommendedName>
</protein>
<reference evidence="5" key="1">
    <citation type="submission" date="2016-05" db="EMBL/GenBank/DDBJ databases">
        <title>Comparative genomics of biotechnologically important yeasts.</title>
        <authorList>
            <consortium name="DOE Joint Genome Institute"/>
            <person name="Riley R."/>
            <person name="Haridas S."/>
            <person name="Wolfe K.H."/>
            <person name="Lopes M.R."/>
            <person name="Hittinger C.T."/>
            <person name="Goker M."/>
            <person name="Salamov A."/>
            <person name="Wisecaver J."/>
            <person name="Long T.M."/>
            <person name="Aerts A.L."/>
            <person name="Barry K."/>
            <person name="Choi C."/>
            <person name="Clum A."/>
            <person name="Coughlan A.Y."/>
            <person name="Deshpande S."/>
            <person name="Douglass A.P."/>
            <person name="Hanson S.J."/>
            <person name="Klenk H.-P."/>
            <person name="Labutti K."/>
            <person name="Lapidus A."/>
            <person name="Lindquist E."/>
            <person name="Lipzen A."/>
            <person name="Meier-Kolthoff J.P."/>
            <person name="Ohm R.A."/>
            <person name="Otillar R.P."/>
            <person name="Pangilinan J."/>
            <person name="Peng Y."/>
            <person name="Rokas A."/>
            <person name="Rosa C.A."/>
            <person name="Scheuner C."/>
            <person name="Sibirny A.A."/>
            <person name="Slot J.C."/>
            <person name="Stielow J.B."/>
            <person name="Sun H."/>
            <person name="Kurtzman C.P."/>
            <person name="Blackwell M."/>
            <person name="Grigoriev I.V."/>
            <person name="Jeffries T.W."/>
        </authorList>
    </citation>
    <scope>NUCLEOTIDE SEQUENCE [LARGE SCALE GENOMIC DNA]</scope>
    <source>
        <strain evidence="5">NRRL Y-1933</strain>
    </source>
</reference>
<dbReference type="Pfam" id="PF20399">
    <property type="entry name" value="PH_20"/>
    <property type="match status" value="1"/>
</dbReference>
<gene>
    <name evidence="4" type="ORF">HYPBUDRAFT_160981</name>
</gene>
<dbReference type="RefSeq" id="XP_020078280.1">
    <property type="nucleotide sequence ID" value="XM_020222511.1"/>
</dbReference>
<name>A0A1E4RPL5_9ASCO</name>
<feature type="domain" description="PH" evidence="3">
    <location>
        <begin position="441"/>
        <end position="564"/>
    </location>
</feature>
<dbReference type="PANTHER" id="PTHR31941:SF15">
    <property type="entry name" value="ACTIVATOR OF SKN7 PROTEIN 10-RELATED"/>
    <property type="match status" value="1"/>
</dbReference>
<dbReference type="InterPro" id="IPR046868">
    <property type="entry name" value="BAR_4"/>
</dbReference>
<evidence type="ECO:0000313" key="4">
    <source>
        <dbReference type="EMBL" id="ODV69213.1"/>
    </source>
</evidence>
<proteinExistence type="predicted"/>
<keyword evidence="1" id="KW-0597">Phosphoprotein</keyword>
<evidence type="ECO:0000256" key="2">
    <source>
        <dbReference type="SAM" id="MobiDB-lite"/>
    </source>
</evidence>
<feature type="compositionally biased region" description="Low complexity" evidence="2">
    <location>
        <begin position="101"/>
        <end position="115"/>
    </location>
</feature>
<feature type="region of interest" description="Disordered" evidence="2">
    <location>
        <begin position="799"/>
        <end position="834"/>
    </location>
</feature>
<evidence type="ECO:0000313" key="5">
    <source>
        <dbReference type="Proteomes" id="UP000095085"/>
    </source>
</evidence>
<dbReference type="Pfam" id="PF20400">
    <property type="entry name" value="BAR_4"/>
    <property type="match status" value="1"/>
</dbReference>
<feature type="compositionally biased region" description="Basic residues" evidence="2">
    <location>
        <begin position="801"/>
        <end position="813"/>
    </location>
</feature>
<dbReference type="SUPFAM" id="SSF50729">
    <property type="entry name" value="PH domain-like"/>
    <property type="match status" value="1"/>
</dbReference>
<feature type="compositionally biased region" description="Low complexity" evidence="2">
    <location>
        <begin position="883"/>
        <end position="899"/>
    </location>
</feature>
<dbReference type="SMART" id="SM00233">
    <property type="entry name" value="PH"/>
    <property type="match status" value="1"/>
</dbReference>
<feature type="compositionally biased region" description="Basic and acidic residues" evidence="2">
    <location>
        <begin position="581"/>
        <end position="590"/>
    </location>
</feature>
<sequence>MAANGSSGKPILPASDNRSPFYINIPNHDSKPIDQLVSYFKFWKIFIKSFIYYCKELGMIKEFDANINFQLINSVQFPGFKNLPSKYVQLIEDQQKQYHSFLNNNSSSPNNSGSNTPKNELKKTLSNTSLNELSDVKRPVLFKTKSNQSFLKKNDQEQSSNSHKRNVSITSLAKHSPSNSESGNHLDDVFVPNNFFSEFSLFNNLAPSLINHHYQIYQAQIKFHRELATKLLPRLESLLKNLSNKIKEIKSTLKNDSFANTHLIKEISKSGKILHAYMESVETYSSNKPVLKNTDEIYDEDEGVLDDPFLLKLQVDYQLKNQLIHENYMFASYVNLQNISKELLSYVLKELNIVIDRLGKLINQESIYSNSSSSDVMAINLYNILKKTVPHGANPNNDWEFFISNNPHLLNTFKPTDSSSKKEIRNFGSLTLPYANSIHNKCLRFGIMYKKLKILKNYNSYYYVLSCNYLHEFKFDRESPANTPNTPENNATSLKKNRKDKIGGFIGHDDIPIKSYNLNEYQIKIKDGKNFKFILTKNSNKFTFKCNNEIDYNNWYGDLFELLKFGSNHLERFELVQSKVSQREDEMAKRKELKKQQKLQQVQTPNTKFQSNNSVTNQPTQISRPSSPRLSDKSHELRINLNNLLPRKQPIQSQQASNGEESLSGIFTPRIHTPNGSGSEEGNPFENTFSYQLPSNTSSPQMSPNLTGSQPSLSIQTNNPNLPNPPALIATSPAGTSGAVELPHQVEHENYLKMQQEALKQQQDILNLKINQVESGKQSPQFKNEDRFTTSPPSIKQLLKQNHHHHHHHHRKASNNSDLALSNSSRASSNDSISSMIHQSSSNMQKIINNNQGLINNDNIRSGPSGATFLLNNDSDTGLHNTDNQVQDSDSNNSSRSQSYGEVPKVTVSPDS</sequence>